<name>A0A7R9KIR9_9ACAR</name>
<dbReference type="PANTHER" id="PTHR43899:SF13">
    <property type="entry name" value="RH59310P"/>
    <property type="match status" value="1"/>
</dbReference>
<dbReference type="PRINTS" id="PR00081">
    <property type="entry name" value="GDHRDH"/>
</dbReference>
<dbReference type="PRINTS" id="PR00080">
    <property type="entry name" value="SDRFAMILY"/>
</dbReference>
<evidence type="ECO:0000313" key="7">
    <source>
        <dbReference type="Proteomes" id="UP000759131"/>
    </source>
</evidence>
<keyword evidence="5" id="KW-0812">Transmembrane</keyword>
<evidence type="ECO:0000256" key="4">
    <source>
        <dbReference type="RuleBase" id="RU000363"/>
    </source>
</evidence>
<dbReference type="PANTHER" id="PTHR43899">
    <property type="entry name" value="RH59310P"/>
    <property type="match status" value="1"/>
</dbReference>
<keyword evidence="2" id="KW-0521">NADP</keyword>
<sequence length="320" mass="35999">MIDSAVYEIIGRSVCLLFVSFICYKLLKGFYTIYLANALGLGVVWKPSSKTWAVITGATDGIGLEYANRLARLGYCLLIISRSEDKLQRVRSELLKNNPKCVTIKTLAVDFTKPDIYGRIKEATDSVEAVDVLVNNVGMSSKICEYFTRIEKLNEFIPSIINCNITSMTKMVSLVLPQMVARKRGIIINISSLSATNPIPLLSIYSSSKVYCDYFSRSLHYEYKDKGIIVQSVLPGFVSTNMSSMRPSFTVPTAEAYVGEAIKTIGIESRTYGHFAHKMLGFIYDTISSTLGQQYNSYFAFKQLLKLRSRYYNRHGLKDQ</sequence>
<dbReference type="AlphaFoldDB" id="A0A7R9KIR9"/>
<dbReference type="InterPro" id="IPR036291">
    <property type="entry name" value="NAD(P)-bd_dom_sf"/>
</dbReference>
<dbReference type="Proteomes" id="UP000759131">
    <property type="component" value="Unassembled WGS sequence"/>
</dbReference>
<gene>
    <name evidence="6" type="ORF">OSB1V03_LOCUS4258</name>
</gene>
<dbReference type="PIRSF" id="PIRSF000126">
    <property type="entry name" value="11-beta-HSD1"/>
    <property type="match status" value="1"/>
</dbReference>
<keyword evidence="3" id="KW-0560">Oxidoreductase</keyword>
<reference evidence="6" key="1">
    <citation type="submission" date="2020-11" db="EMBL/GenBank/DDBJ databases">
        <authorList>
            <person name="Tran Van P."/>
        </authorList>
    </citation>
    <scope>NUCLEOTIDE SEQUENCE</scope>
</reference>
<dbReference type="Gene3D" id="3.40.50.720">
    <property type="entry name" value="NAD(P)-binding Rossmann-like Domain"/>
    <property type="match status" value="1"/>
</dbReference>
<proteinExistence type="inferred from homology"/>
<dbReference type="InterPro" id="IPR002347">
    <property type="entry name" value="SDR_fam"/>
</dbReference>
<comment type="similarity">
    <text evidence="1 4">Belongs to the short-chain dehydrogenases/reductases (SDR) family.</text>
</comment>
<evidence type="ECO:0000256" key="1">
    <source>
        <dbReference type="ARBA" id="ARBA00006484"/>
    </source>
</evidence>
<dbReference type="GO" id="GO:0016491">
    <property type="term" value="F:oxidoreductase activity"/>
    <property type="evidence" value="ECO:0007669"/>
    <property type="project" value="UniProtKB-KW"/>
</dbReference>
<dbReference type="EMBL" id="CAJPIZ010001899">
    <property type="protein sequence ID" value="CAG2104238.1"/>
    <property type="molecule type" value="Genomic_DNA"/>
</dbReference>
<dbReference type="SUPFAM" id="SSF51735">
    <property type="entry name" value="NAD(P)-binding Rossmann-fold domains"/>
    <property type="match status" value="1"/>
</dbReference>
<dbReference type="EMBL" id="OC856474">
    <property type="protein sequence ID" value="CAD7623808.1"/>
    <property type="molecule type" value="Genomic_DNA"/>
</dbReference>
<dbReference type="OrthoDB" id="5545019at2759"/>
<evidence type="ECO:0000256" key="3">
    <source>
        <dbReference type="ARBA" id="ARBA00023002"/>
    </source>
</evidence>
<dbReference type="FunFam" id="3.40.50.720:FF:000137">
    <property type="entry name" value="Hydroxysteroid (17-beta) dehydrogenase 3"/>
    <property type="match status" value="1"/>
</dbReference>
<evidence type="ECO:0000313" key="6">
    <source>
        <dbReference type="EMBL" id="CAD7623808.1"/>
    </source>
</evidence>
<dbReference type="InterPro" id="IPR051019">
    <property type="entry name" value="VLCFA-Steroid_DH"/>
</dbReference>
<keyword evidence="5" id="KW-0472">Membrane</keyword>
<accession>A0A7R9KIR9</accession>
<evidence type="ECO:0000256" key="5">
    <source>
        <dbReference type="SAM" id="Phobius"/>
    </source>
</evidence>
<evidence type="ECO:0000256" key="2">
    <source>
        <dbReference type="ARBA" id="ARBA00022857"/>
    </source>
</evidence>
<protein>
    <submittedName>
        <fullName evidence="6">Uncharacterized protein</fullName>
    </submittedName>
</protein>
<keyword evidence="7" id="KW-1185">Reference proteome</keyword>
<dbReference type="CDD" id="cd05356">
    <property type="entry name" value="17beta-HSD1_like_SDR_c"/>
    <property type="match status" value="1"/>
</dbReference>
<feature type="transmembrane region" description="Helical" evidence="5">
    <location>
        <begin position="6"/>
        <end position="27"/>
    </location>
</feature>
<keyword evidence="5" id="KW-1133">Transmembrane helix</keyword>
<dbReference type="GO" id="GO:0005783">
    <property type="term" value="C:endoplasmic reticulum"/>
    <property type="evidence" value="ECO:0007669"/>
    <property type="project" value="TreeGrafter"/>
</dbReference>
<dbReference type="Pfam" id="PF00106">
    <property type="entry name" value="adh_short"/>
    <property type="match status" value="1"/>
</dbReference>
<organism evidence="6">
    <name type="scientific">Medioppia subpectinata</name>
    <dbReference type="NCBI Taxonomy" id="1979941"/>
    <lineage>
        <taxon>Eukaryota</taxon>
        <taxon>Metazoa</taxon>
        <taxon>Ecdysozoa</taxon>
        <taxon>Arthropoda</taxon>
        <taxon>Chelicerata</taxon>
        <taxon>Arachnida</taxon>
        <taxon>Acari</taxon>
        <taxon>Acariformes</taxon>
        <taxon>Sarcoptiformes</taxon>
        <taxon>Oribatida</taxon>
        <taxon>Brachypylina</taxon>
        <taxon>Oppioidea</taxon>
        <taxon>Oppiidae</taxon>
        <taxon>Medioppia</taxon>
    </lineage>
</organism>